<feature type="domain" description="PPIase cyclophilin-type" evidence="5">
    <location>
        <begin position="77"/>
        <end position="276"/>
    </location>
</feature>
<evidence type="ECO:0000313" key="6">
    <source>
        <dbReference type="EMBL" id="TQD45162.1"/>
    </source>
</evidence>
<dbReference type="Gene3D" id="2.40.100.10">
    <property type="entry name" value="Cyclophilin-like"/>
    <property type="match status" value="1"/>
</dbReference>
<organism evidence="6 7">
    <name type="scientific">Marilutibacter aestuarii</name>
    <dbReference type="NCBI Taxonomy" id="1706195"/>
    <lineage>
        <taxon>Bacteria</taxon>
        <taxon>Pseudomonadati</taxon>
        <taxon>Pseudomonadota</taxon>
        <taxon>Gammaproteobacteria</taxon>
        <taxon>Lysobacterales</taxon>
        <taxon>Lysobacteraceae</taxon>
        <taxon>Marilutibacter</taxon>
    </lineage>
</organism>
<sequence>MPAPAAGRRRRPGPESAVHAEWSLLVPKTLLLPAALLACCALGATPALAQDEAATPYRSMGEILEASAPSDWRRPDPADTLYLELDSGRVVIELAPDFAPRHVANIRTLAREGYWDGMSINRSQDNFVVQWGDPDGESDHPRPLGGADAKLPAEFDRASEGLAFHALPDPDGWAPQTGFAGGFPAARDPGEGRAWLAHCYGMVGAGRAMEADSSNGSELYVVTGQSPRQLDRNITVVGRVIEGIELLSVLPRGTGPLGFYEEAGQRVPIRAIRLASEVPDAERSAIEVLRSDTPLFDELVEARRNRRDEWYKRPAGHIDLCNVPLPTRKVEATNTP</sequence>
<dbReference type="InterPro" id="IPR044665">
    <property type="entry name" value="E_coli_cyclophilin_A-like"/>
</dbReference>
<dbReference type="AlphaFoldDB" id="A0A508AHI4"/>
<protein>
    <recommendedName>
        <fullName evidence="1">peptidylprolyl isomerase</fullName>
        <ecNumber evidence="1">5.2.1.8</ecNumber>
    </recommendedName>
</protein>
<dbReference type="RefSeq" id="WP_141518419.1">
    <property type="nucleotide sequence ID" value="NZ_VICE01000084.1"/>
</dbReference>
<name>A0A508AHI4_9GAMM</name>
<dbReference type="InterPro" id="IPR002130">
    <property type="entry name" value="Cyclophilin-type_PPIase_dom"/>
</dbReference>
<dbReference type="OrthoDB" id="9807797at2"/>
<dbReference type="PROSITE" id="PS50072">
    <property type="entry name" value="CSA_PPIASE_2"/>
    <property type="match status" value="1"/>
</dbReference>
<evidence type="ECO:0000256" key="1">
    <source>
        <dbReference type="ARBA" id="ARBA00013194"/>
    </source>
</evidence>
<accession>A0A508AHI4</accession>
<comment type="caution">
    <text evidence="6">The sequence shown here is derived from an EMBL/GenBank/DDBJ whole genome shotgun (WGS) entry which is preliminary data.</text>
</comment>
<gene>
    <name evidence="6" type="ORF">FKV25_08790</name>
</gene>
<feature type="chain" id="PRO_5021467313" description="peptidylprolyl isomerase" evidence="4">
    <location>
        <begin position="50"/>
        <end position="336"/>
    </location>
</feature>
<dbReference type="SUPFAM" id="SSF50891">
    <property type="entry name" value="Cyclophilin-like"/>
    <property type="match status" value="1"/>
</dbReference>
<dbReference type="PANTHER" id="PTHR43246">
    <property type="entry name" value="PEPTIDYL-PROLYL CIS-TRANS ISOMERASE CYP38, CHLOROPLASTIC"/>
    <property type="match status" value="1"/>
</dbReference>
<dbReference type="Pfam" id="PF00160">
    <property type="entry name" value="Pro_isomerase"/>
    <property type="match status" value="1"/>
</dbReference>
<dbReference type="InterPro" id="IPR029000">
    <property type="entry name" value="Cyclophilin-like_dom_sf"/>
</dbReference>
<reference evidence="6 7" key="1">
    <citation type="submission" date="2019-06" db="EMBL/GenBank/DDBJ databases">
        <title>Lysobacter alkalisoli sp. nov. isolated from saline soil.</title>
        <authorList>
            <person name="Sun J.-Q."/>
            <person name="Xu L."/>
        </authorList>
    </citation>
    <scope>NUCLEOTIDE SEQUENCE [LARGE SCALE GENOMIC DNA]</scope>
    <source>
        <strain evidence="6 7">JCM 31130</strain>
    </source>
</reference>
<dbReference type="GO" id="GO:0003755">
    <property type="term" value="F:peptidyl-prolyl cis-trans isomerase activity"/>
    <property type="evidence" value="ECO:0007669"/>
    <property type="project" value="UniProtKB-KW"/>
</dbReference>
<dbReference type="Proteomes" id="UP000318212">
    <property type="component" value="Unassembled WGS sequence"/>
</dbReference>
<evidence type="ECO:0000256" key="2">
    <source>
        <dbReference type="ARBA" id="ARBA00023110"/>
    </source>
</evidence>
<evidence type="ECO:0000313" key="7">
    <source>
        <dbReference type="Proteomes" id="UP000318212"/>
    </source>
</evidence>
<keyword evidence="3 6" id="KW-0413">Isomerase</keyword>
<feature type="signal peptide" evidence="4">
    <location>
        <begin position="1"/>
        <end position="49"/>
    </location>
</feature>
<keyword evidence="4" id="KW-0732">Signal</keyword>
<evidence type="ECO:0000259" key="5">
    <source>
        <dbReference type="PROSITE" id="PS50072"/>
    </source>
</evidence>
<keyword evidence="7" id="KW-1185">Reference proteome</keyword>
<keyword evidence="2" id="KW-0697">Rotamase</keyword>
<evidence type="ECO:0000256" key="4">
    <source>
        <dbReference type="SAM" id="SignalP"/>
    </source>
</evidence>
<proteinExistence type="predicted"/>
<dbReference type="EMBL" id="VICE01000084">
    <property type="protein sequence ID" value="TQD45162.1"/>
    <property type="molecule type" value="Genomic_DNA"/>
</dbReference>
<dbReference type="EC" id="5.2.1.8" evidence="1"/>
<evidence type="ECO:0000256" key="3">
    <source>
        <dbReference type="ARBA" id="ARBA00023235"/>
    </source>
</evidence>